<reference evidence="8" key="1">
    <citation type="submission" date="2023-07" db="EMBL/GenBank/DDBJ databases">
        <authorList>
            <consortium name="AG Swart"/>
            <person name="Singh M."/>
            <person name="Singh A."/>
            <person name="Seah K."/>
            <person name="Emmerich C."/>
        </authorList>
    </citation>
    <scope>NUCLEOTIDE SEQUENCE</scope>
    <source>
        <strain evidence="8">DP1</strain>
    </source>
</reference>
<name>A0AAD1XAA8_EUPCR</name>
<evidence type="ECO:0000313" key="9">
    <source>
        <dbReference type="Proteomes" id="UP001295684"/>
    </source>
</evidence>
<evidence type="ECO:0000256" key="4">
    <source>
        <dbReference type="ARBA" id="ARBA00022840"/>
    </source>
</evidence>
<dbReference type="InterPro" id="IPR027417">
    <property type="entry name" value="P-loop_NTPase"/>
</dbReference>
<keyword evidence="1 5" id="KW-0547">Nucleotide-binding</keyword>
<comment type="caution">
    <text evidence="8">The sequence shown here is derived from an EMBL/GenBank/DDBJ whole genome shotgun (WGS) entry which is preliminary data.</text>
</comment>
<feature type="region of interest" description="Disordered" evidence="6">
    <location>
        <begin position="688"/>
        <end position="721"/>
    </location>
</feature>
<feature type="compositionally biased region" description="Acidic residues" evidence="6">
    <location>
        <begin position="704"/>
        <end position="720"/>
    </location>
</feature>
<keyword evidence="2 5" id="KW-0378">Hydrolase</keyword>
<evidence type="ECO:0000256" key="6">
    <source>
        <dbReference type="SAM" id="MobiDB-lite"/>
    </source>
</evidence>
<dbReference type="GO" id="GO:0005524">
    <property type="term" value="F:ATP binding"/>
    <property type="evidence" value="ECO:0007669"/>
    <property type="project" value="UniProtKB-UniRule"/>
</dbReference>
<evidence type="ECO:0000259" key="7">
    <source>
        <dbReference type="PROSITE" id="PS51198"/>
    </source>
</evidence>
<dbReference type="GO" id="GO:0004386">
    <property type="term" value="F:helicase activity"/>
    <property type="evidence" value="ECO:0007669"/>
    <property type="project" value="UniProtKB-UniRule"/>
</dbReference>
<keyword evidence="3 5" id="KW-0347">Helicase</keyword>
<feature type="compositionally biased region" description="Acidic residues" evidence="6">
    <location>
        <begin position="1429"/>
        <end position="1448"/>
    </location>
</feature>
<feature type="region of interest" description="Disordered" evidence="6">
    <location>
        <begin position="541"/>
        <end position="561"/>
    </location>
</feature>
<proteinExistence type="predicted"/>
<feature type="compositionally biased region" description="Basic and acidic residues" evidence="6">
    <location>
        <begin position="1449"/>
        <end position="1464"/>
    </location>
</feature>
<dbReference type="PANTHER" id="PTHR21529">
    <property type="entry name" value="MAMMARY TURMOR VIRUS RECEPTOR HOMOLOG 1, 2 MTVR1, 2"/>
    <property type="match status" value="1"/>
</dbReference>
<evidence type="ECO:0000313" key="8">
    <source>
        <dbReference type="EMBL" id="CAI2363541.1"/>
    </source>
</evidence>
<dbReference type="EMBL" id="CAMPGE010004693">
    <property type="protein sequence ID" value="CAI2363541.1"/>
    <property type="molecule type" value="Genomic_DNA"/>
</dbReference>
<keyword evidence="4 5" id="KW-0067">ATP-binding</keyword>
<keyword evidence="9" id="KW-1185">Reference proteome</keyword>
<evidence type="ECO:0000256" key="1">
    <source>
        <dbReference type="ARBA" id="ARBA00022741"/>
    </source>
</evidence>
<evidence type="ECO:0000256" key="3">
    <source>
        <dbReference type="ARBA" id="ARBA00022806"/>
    </source>
</evidence>
<dbReference type="InterPro" id="IPR013986">
    <property type="entry name" value="DExx_box_DNA_helicase_dom_sf"/>
</dbReference>
<dbReference type="Gene3D" id="3.40.50.300">
    <property type="entry name" value="P-loop containing nucleotide triphosphate hydrolases"/>
    <property type="match status" value="2"/>
</dbReference>
<sequence>MEPRSKAGKLALIEQQEKKNECTSVIGKKNIARFIVNNKTEWASCLTSCRDTRKLLTCSSRGSKLVLTKASKCSLKIKIAVNQKDINTMSFKSLRNGIKSTSNMRSIGNLLGLQGRVISTQRFFRKCNVLCMISLSLKDSEEIRQIPKEEREDTILEAAMIEFYFETSFMAISTNPGMLGFTVRACICSLANVFKKISDRALDFPKMFQEKLIFFVVNHMLWGDFSMKMEFYEHFGYTTFFVPMDSKHYLFASINLERIPEIDSKGEEVIGHRFQQSIKILNVFPSYRVHLIKDGPKERAKSDYLIKNYPDKSDIFDGELSRKIFKISSYSIVSRAYRVHFGTYGANNLEDEKSNEGCPTTIYLPLTLKFNNKLVSSAYSQFKFDGEQWILKNEGDLYTAGVRMDEEAQKSISDGANKNMIIKFFENMEKYGLKFSNSQKKMLVSSKNTLVIGRSGTGKTTVSAFKMVAIDLIFKAYSKSKLTGISKPKLESKDFDIYKTCGIVFCTASPVLTVEVRRFYHELNSKIKEFILKREQKRASKKEDTKQESSDEEAEAEIIPTEEEKDAEIIQESIKIALESTKQDLEDELEEEDIQKNIPSSIYGLKAEHFPCFLTVKKLIYMLDSSLSCPFFSRGTDGSIYGMESSTEWHNENKQGTFMINQYHKNTYDFTRKIKKLGKKVLETEEMDDEEKASKLKKQKADGDQEEFDEEETDSDDDQTYDNSTVEANFNYLNNFKQNFTASAKIESQTFSTEVDFELFEDKFWQKYKGKLKFSAMNIWTEIFSVIKGGLQTDWANYVRYGSTSIISLKNYMKLDSSIPSASVNERKLIYRLFINYEYWKTRMNYYDFMDVVKHVYLYFPIYWKSKIDYLIIDEVQDLTPLTIQLLTTITRNNVFFCGDTAQTIAKGVGFRFYDMKSIFDNTKIDIPNVIQLTRNYRSHGKILDCANTIVDVIEYYFPTTIDKLQRESSDIDGPKPILLEGFKQEDLMAMIIGHSETRNPTFGCNQVVIVRNQEAKATLPLFLKQALCLTVYEAKGLEFDDVILYNFFCDSHASGEYRILEELEVHTGERKKLQIEEELTLNELDVANFNNLAKQKRIALDDDVETETYTYFETEIPKYQIDRKFKLLCNDLKHLYVSITRPKQRLLIYDEDCSSRKFIKNYWVTRDVVEVVHKGEEKNHAILKDGFETMENEASSQEEWRYMGFRLFRKKFYHSAITCFEKSGDESFVHRCYAYMYADNATSINNQAEVNLYTAKNNKNLSKAERSAKRTEAKKLKEEANSEYIKAAEMLVKIKCYKQAAQCFYTSKEYKKASELFLKVDMKSQAAECLMILKDFKTPAKIFEECNLILKALDCYECINDWEGLLLCLKRNKSKFKESERDALINKYVPIALNSIFRTMSSEDQIDKNKGKELQEKYIGKVGTPIQEESDYASEEEQSEEEVEEQKEDPPQEETKSEIKNEPLQEEAPEEEVKVEDDEEEVIDTITKNMIDESSFSVISKAELQDNFEHLSNFDPEDEFLSNDKSFTIVGSVVTNDEDTLSEYSDFSILTNSRVNSFTKGNKIETNRDIYVEDIIMQKIIYYVSLFSDEAKEYMLKLRSNSQLFQNESEDMKLDEFELELDNIDTELVKILLDVLENFDMFRLCMIVCNRYHVTEHLTRYLTSVCYKYSNLKLIDYKGILNVNNPDFRKRQQQVSILANEAFHNMLSLVSPNLIEQVKTEDVPQEVVHEKQRCWRMLFFLGFWKKLIYILDSMASLQLCYSIKQFRDFKIIYLLYYREQLSDEVVRELIEDKTGKWIDPELEKESPLGVLCYKIKLEEIVEDLLTPDEEADFSLNIKLNSWMRLLEKVDLINLNKLDNQEVILSLLDELLALGHNKLFKVTYSRASCSKLELFDIFLFYSRLLLDNAVNYKIKKVLQNSDDHDFSYGTSFKIISNLLIDLNVVCSFLSIPSLHSKTFSGEDLHLAQQALLLGGKVRISEKSSLFLNILPFCLLHRSSFFAKKHLEVYLFQLDSDRYNREILYSYEKESKVQISNQLLSQAVASHVANYDKSKAGGDYDYKSCSIADLEAEYIRLPTSECVNWVKKIVSSFVHSITSAKYNSIAVSWMNHDSIHTRANLSDVIYERYLLLKKLGAGISLTSDPTQMFYHKDLTDLEEQSKNFQLAKKIYFIRINCQINAKNAQVLNSLQNNTFLTENSRKRNLQLLQNSFIYSQSSEKVMFGRIDFNPSEFNYILDTSSKHLNESLFQILEGGEDSWYVLHNSIRDLATIGKTEIAEEIILQRCQNSSHDFSKVKDSHLELIRAIEQYDYGLWAGSSQSLYKYALAYSNNIETYKPEELFVTIQRSFYLLITTFCKELYIPVNAVNYISCDVEYPDQESDPYYQIMYLALDINTQDITEAQFTQNLTQILKLINKYYDLLAESFSPFLKTSILCIFNMIATIAANLNSINPAVSTQIEIFYEKLQETDYIDTDNFDKFAEYYGTRDALVHFRAEFLPLDDHEKNEALYYHPEYEHNNQYLVYLTLKQKDQDSQQVILKEYQKYQDEKIVKIMAHKRIAKRIQRIAANFIPARKNFNEFKSYFNLTPSMVNWSLNSKNVKTLFKILTNKGAHLREILKTTETTMNLLYNIFNSNYAINNSFDTHFVSGHLTSINDLLESTLEQIDSRISESEESKNDESFNPFVEVSATNEKTGLVDLGTEELVDSLNEIMAPLSELTQSVYSDLQDWLTKKHSRPVFILNLEAQQQNLKQKLKWEQKYNSREKLHKLKKILKQARHRR</sequence>
<feature type="binding site" evidence="5">
    <location>
        <begin position="453"/>
        <end position="460"/>
    </location>
    <ligand>
        <name>ATP</name>
        <dbReference type="ChEBI" id="CHEBI:30616"/>
    </ligand>
</feature>
<dbReference type="Gene3D" id="1.10.10.160">
    <property type="match status" value="1"/>
</dbReference>
<dbReference type="PROSITE" id="PS51198">
    <property type="entry name" value="UVRD_HELICASE_ATP_BIND"/>
    <property type="match status" value="1"/>
</dbReference>
<protein>
    <recommendedName>
        <fullName evidence="7">UvrD-like helicase ATP-binding domain-containing protein</fullName>
    </recommendedName>
</protein>
<dbReference type="Proteomes" id="UP001295684">
    <property type="component" value="Unassembled WGS sequence"/>
</dbReference>
<feature type="compositionally biased region" description="Acidic residues" evidence="6">
    <location>
        <begin position="550"/>
        <end position="561"/>
    </location>
</feature>
<evidence type="ECO:0000256" key="2">
    <source>
        <dbReference type="ARBA" id="ARBA00022801"/>
    </source>
</evidence>
<evidence type="ECO:0000256" key="5">
    <source>
        <dbReference type="PROSITE-ProRule" id="PRU00560"/>
    </source>
</evidence>
<dbReference type="GO" id="GO:0016787">
    <property type="term" value="F:hydrolase activity"/>
    <property type="evidence" value="ECO:0007669"/>
    <property type="project" value="UniProtKB-UniRule"/>
</dbReference>
<dbReference type="InterPro" id="IPR039904">
    <property type="entry name" value="TRANK1"/>
</dbReference>
<feature type="domain" description="UvrD-like helicase ATP-binding" evidence="7">
    <location>
        <begin position="432"/>
        <end position="940"/>
    </location>
</feature>
<feature type="compositionally biased region" description="Acidic residues" evidence="6">
    <location>
        <begin position="1465"/>
        <end position="1480"/>
    </location>
</feature>
<organism evidence="8 9">
    <name type="scientific">Euplotes crassus</name>
    <dbReference type="NCBI Taxonomy" id="5936"/>
    <lineage>
        <taxon>Eukaryota</taxon>
        <taxon>Sar</taxon>
        <taxon>Alveolata</taxon>
        <taxon>Ciliophora</taxon>
        <taxon>Intramacronucleata</taxon>
        <taxon>Spirotrichea</taxon>
        <taxon>Hypotrichia</taxon>
        <taxon>Euplotida</taxon>
        <taxon>Euplotidae</taxon>
        <taxon>Moneuplotes</taxon>
    </lineage>
</organism>
<dbReference type="InterPro" id="IPR014016">
    <property type="entry name" value="UvrD-like_ATP-bd"/>
</dbReference>
<accession>A0AAD1XAA8</accession>
<dbReference type="PANTHER" id="PTHR21529:SF4">
    <property type="entry name" value="TPR AND ANKYRIN REPEAT-CONTAINING PROTEIN 1"/>
    <property type="match status" value="1"/>
</dbReference>
<gene>
    <name evidence="8" type="ORF">ECRASSUSDP1_LOCUS4877</name>
</gene>
<feature type="region of interest" description="Disordered" evidence="6">
    <location>
        <begin position="1426"/>
        <end position="1480"/>
    </location>
</feature>
<dbReference type="SUPFAM" id="SSF52540">
    <property type="entry name" value="P-loop containing nucleoside triphosphate hydrolases"/>
    <property type="match status" value="1"/>
</dbReference>